<dbReference type="PATRIC" id="fig|1434108.4.peg.3242"/>
<feature type="transmembrane region" description="Helical" evidence="1">
    <location>
        <begin position="155"/>
        <end position="178"/>
    </location>
</feature>
<feature type="transmembrane region" description="Helical" evidence="1">
    <location>
        <begin position="12"/>
        <end position="30"/>
    </location>
</feature>
<evidence type="ECO:0000313" key="2">
    <source>
        <dbReference type="EMBL" id="AKB55529.1"/>
    </source>
</evidence>
<sequence length="361" mass="42196">MLYMINFVDLSILIILLISTTTSVFIFKAIQYKKSFFQINEELSNSKVTETSKIKMLENLHDDLGNKNDEQIIINNFYFKNKNVWYWYNILLIVAIPALIYIAVKYVSKDIQVYIVFFSLSIIISVLLIGYYFARKLLGKVSIKLRNIVQIIFSITIENIYITFTTLTIFLILLNLYLLVLTTLVDKNITFQLFNTLSSSINSYQILESTSDIQLSLSTLFFSLAIGGTVIFSTTHYYLNQRREIENELSTQVNRYLEWHKENESLLYLNIADSLKGDKINKFYDALIELRSSLNVYNIKERKIPTQRYERFIGLIIISYFGGIFAIIVPSDLMNFTFLLFCGITCVYIWLTYLIFRDTRA</sequence>
<dbReference type="EMBL" id="CP009528">
    <property type="protein sequence ID" value="AKB55529.1"/>
    <property type="molecule type" value="Genomic_DNA"/>
</dbReference>
<evidence type="ECO:0000313" key="3">
    <source>
        <dbReference type="Proteomes" id="UP000033033"/>
    </source>
</evidence>
<accession>A0A0E3QXP4</accession>
<name>A0A0E3QXP4_METBA</name>
<feature type="transmembrane region" description="Helical" evidence="1">
    <location>
        <begin position="113"/>
        <end position="134"/>
    </location>
</feature>
<dbReference type="KEGG" id="mby:MSBRM_2531"/>
<keyword evidence="1" id="KW-1133">Transmembrane helix</keyword>
<protein>
    <submittedName>
        <fullName evidence="2">Uncharacterized protein</fullName>
    </submittedName>
</protein>
<gene>
    <name evidence="2" type="ORF">MSBRM_2531</name>
</gene>
<keyword evidence="1" id="KW-0812">Transmembrane</keyword>
<feature type="transmembrane region" description="Helical" evidence="1">
    <location>
        <begin position="220"/>
        <end position="239"/>
    </location>
</feature>
<feature type="transmembrane region" description="Helical" evidence="1">
    <location>
        <begin position="336"/>
        <end position="356"/>
    </location>
</feature>
<dbReference type="AlphaFoldDB" id="A0A0E3QXP4"/>
<dbReference type="HOGENOM" id="CLU_766405_0_0_2"/>
<feature type="transmembrane region" description="Helical" evidence="1">
    <location>
        <begin position="312"/>
        <end position="330"/>
    </location>
</feature>
<reference evidence="2 3" key="1">
    <citation type="submission" date="2014-07" db="EMBL/GenBank/DDBJ databases">
        <title>Methanogenic archaea and the global carbon cycle.</title>
        <authorList>
            <person name="Henriksen J.R."/>
            <person name="Luke J."/>
            <person name="Reinhart S."/>
            <person name="Benedict M.N."/>
            <person name="Youngblut N.D."/>
            <person name="Metcalf M.E."/>
            <person name="Whitaker R.J."/>
            <person name="Metcalf W.W."/>
        </authorList>
    </citation>
    <scope>NUCLEOTIDE SEQUENCE [LARGE SCALE GENOMIC DNA]</scope>
    <source>
        <strain evidence="2 3">MS</strain>
    </source>
</reference>
<dbReference type="Proteomes" id="UP000033033">
    <property type="component" value="Chromosome"/>
</dbReference>
<keyword evidence="3" id="KW-1185">Reference proteome</keyword>
<keyword evidence="1" id="KW-0472">Membrane</keyword>
<feature type="transmembrane region" description="Helical" evidence="1">
    <location>
        <begin position="85"/>
        <end position="107"/>
    </location>
</feature>
<evidence type="ECO:0000256" key="1">
    <source>
        <dbReference type="SAM" id="Phobius"/>
    </source>
</evidence>
<organism evidence="2 3">
    <name type="scientific">Methanosarcina barkeri MS</name>
    <dbReference type="NCBI Taxonomy" id="1434108"/>
    <lineage>
        <taxon>Archaea</taxon>
        <taxon>Methanobacteriati</taxon>
        <taxon>Methanobacteriota</taxon>
        <taxon>Stenosarchaea group</taxon>
        <taxon>Methanomicrobia</taxon>
        <taxon>Methanosarcinales</taxon>
        <taxon>Methanosarcinaceae</taxon>
        <taxon>Methanosarcina</taxon>
    </lineage>
</organism>
<proteinExistence type="predicted"/>